<evidence type="ECO:0000313" key="1">
    <source>
        <dbReference type="EMBL" id="CAF1030673.1"/>
    </source>
</evidence>
<comment type="caution">
    <text evidence="1">The sequence shown here is derived from an EMBL/GenBank/DDBJ whole genome shotgun (WGS) entry which is preliminary data.</text>
</comment>
<protein>
    <submittedName>
        <fullName evidence="1">Uncharacterized protein</fullName>
    </submittedName>
</protein>
<dbReference type="AlphaFoldDB" id="A0A814IYD8"/>
<dbReference type="EMBL" id="CAJNOJ010000071">
    <property type="protein sequence ID" value="CAF1030673.1"/>
    <property type="molecule type" value="Genomic_DNA"/>
</dbReference>
<evidence type="ECO:0000313" key="2">
    <source>
        <dbReference type="Proteomes" id="UP000663852"/>
    </source>
</evidence>
<name>A0A814IYD8_ADIRI</name>
<proteinExistence type="predicted"/>
<reference evidence="1" key="1">
    <citation type="submission" date="2021-02" db="EMBL/GenBank/DDBJ databases">
        <authorList>
            <person name="Nowell W R."/>
        </authorList>
    </citation>
    <scope>NUCLEOTIDE SEQUENCE</scope>
</reference>
<organism evidence="1 2">
    <name type="scientific">Adineta ricciae</name>
    <name type="common">Rotifer</name>
    <dbReference type="NCBI Taxonomy" id="249248"/>
    <lineage>
        <taxon>Eukaryota</taxon>
        <taxon>Metazoa</taxon>
        <taxon>Spiralia</taxon>
        <taxon>Gnathifera</taxon>
        <taxon>Rotifera</taxon>
        <taxon>Eurotatoria</taxon>
        <taxon>Bdelloidea</taxon>
        <taxon>Adinetida</taxon>
        <taxon>Adinetidae</taxon>
        <taxon>Adineta</taxon>
    </lineage>
</organism>
<gene>
    <name evidence="1" type="ORF">EDS130_LOCUS16394</name>
</gene>
<sequence>MKTRFTYDLLCKDMTIHIIRTRLLDIAYVIFGQKTHVKLNKIDSFFLLHHQMTTAPSSFYSIDFPIDFHTTIHSSNKSNN</sequence>
<accession>A0A814IYD8</accession>
<dbReference type="Proteomes" id="UP000663852">
    <property type="component" value="Unassembled WGS sequence"/>
</dbReference>